<evidence type="ECO:0000313" key="2">
    <source>
        <dbReference type="EMBL" id="RVT94787.1"/>
    </source>
</evidence>
<comment type="caution">
    <text evidence="2">The sequence shown here is derived from an EMBL/GenBank/DDBJ whole genome shotgun (WGS) entry which is preliminary data.</text>
</comment>
<keyword evidence="3" id="KW-1185">Reference proteome</keyword>
<sequence>MITHFMVGANDVEKSRAFYDAALSAIGYPKSNPAIPRAIYKAEGAPSFMVGKPENGEAATYANGGTIGFNGGTKEQVNAFHAAGLANGGTCAGAPGPRPALPNMYGAYLRDPDGNKIAAFSFDAA</sequence>
<dbReference type="Gene3D" id="3.10.180.10">
    <property type="entry name" value="2,3-Dihydroxybiphenyl 1,2-Dioxygenase, domain 1"/>
    <property type="match status" value="1"/>
</dbReference>
<dbReference type="OrthoDB" id="9807407at2"/>
<dbReference type="PANTHER" id="PTHR35006">
    <property type="entry name" value="GLYOXALASE FAMILY PROTEIN (AFU_ORTHOLOGUE AFUA_5G14830)"/>
    <property type="match status" value="1"/>
</dbReference>
<dbReference type="PANTHER" id="PTHR35006:SF1">
    <property type="entry name" value="BLL2941 PROTEIN"/>
    <property type="match status" value="1"/>
</dbReference>
<dbReference type="InterPro" id="IPR004360">
    <property type="entry name" value="Glyas_Fos-R_dOase_dom"/>
</dbReference>
<dbReference type="EMBL" id="SACN01000001">
    <property type="protein sequence ID" value="RVT94787.1"/>
    <property type="molecule type" value="Genomic_DNA"/>
</dbReference>
<organism evidence="2 3">
    <name type="scientific">Sphingomonas crocodyli</name>
    <dbReference type="NCBI Taxonomy" id="1979270"/>
    <lineage>
        <taxon>Bacteria</taxon>
        <taxon>Pseudomonadati</taxon>
        <taxon>Pseudomonadota</taxon>
        <taxon>Alphaproteobacteria</taxon>
        <taxon>Sphingomonadales</taxon>
        <taxon>Sphingomonadaceae</taxon>
        <taxon>Sphingomonas</taxon>
    </lineage>
</organism>
<proteinExistence type="predicted"/>
<evidence type="ECO:0000313" key="3">
    <source>
        <dbReference type="Proteomes" id="UP000282971"/>
    </source>
</evidence>
<dbReference type="RefSeq" id="WP_127744362.1">
    <property type="nucleotide sequence ID" value="NZ_SACN01000001.1"/>
</dbReference>
<dbReference type="SUPFAM" id="SSF54593">
    <property type="entry name" value="Glyoxalase/Bleomycin resistance protein/Dihydroxybiphenyl dioxygenase"/>
    <property type="match status" value="1"/>
</dbReference>
<dbReference type="CDD" id="cd07262">
    <property type="entry name" value="VOC_like"/>
    <property type="match status" value="1"/>
</dbReference>
<reference evidence="2 3" key="1">
    <citation type="submission" date="2019-01" db="EMBL/GenBank/DDBJ databases">
        <authorList>
            <person name="Chen W.-M."/>
        </authorList>
    </citation>
    <scope>NUCLEOTIDE SEQUENCE [LARGE SCALE GENOMIC DNA]</scope>
    <source>
        <strain evidence="2 3">CCP-7</strain>
    </source>
</reference>
<protein>
    <submittedName>
        <fullName evidence="2">VOC family protein</fullName>
    </submittedName>
</protein>
<evidence type="ECO:0000259" key="1">
    <source>
        <dbReference type="Pfam" id="PF00903"/>
    </source>
</evidence>
<feature type="domain" description="Glyoxalase/fosfomycin resistance/dioxygenase" evidence="1">
    <location>
        <begin position="2"/>
        <end position="117"/>
    </location>
</feature>
<accession>A0A437MAV8</accession>
<name>A0A437MAV8_9SPHN</name>
<dbReference type="InterPro" id="IPR029068">
    <property type="entry name" value="Glyas_Bleomycin-R_OHBP_Dase"/>
</dbReference>
<dbReference type="Proteomes" id="UP000282971">
    <property type="component" value="Unassembled WGS sequence"/>
</dbReference>
<gene>
    <name evidence="2" type="ORF">EOD43_13470</name>
</gene>
<dbReference type="Pfam" id="PF00903">
    <property type="entry name" value="Glyoxalase"/>
    <property type="match status" value="1"/>
</dbReference>
<dbReference type="AlphaFoldDB" id="A0A437MAV8"/>